<reference evidence="2 3" key="1">
    <citation type="submission" date="2018-06" db="EMBL/GenBank/DDBJ databases">
        <title>Genome Sequence of the Brown Rot Fungal Pathogen Monilinia fructigena.</title>
        <authorList>
            <person name="Landi L."/>
            <person name="De Miccolis Angelini R.M."/>
            <person name="Pollastro S."/>
            <person name="Abate D."/>
            <person name="Faretra F."/>
            <person name="Romanazzi G."/>
        </authorList>
    </citation>
    <scope>NUCLEOTIDE SEQUENCE [LARGE SCALE GENOMIC DNA]</scope>
    <source>
        <strain evidence="2 3">Mfrg269</strain>
    </source>
</reference>
<evidence type="ECO:0000256" key="1">
    <source>
        <dbReference type="SAM" id="MobiDB-lite"/>
    </source>
</evidence>
<dbReference type="EMBL" id="QKRW01000049">
    <property type="protein sequence ID" value="RAL59669.1"/>
    <property type="molecule type" value="Genomic_DNA"/>
</dbReference>
<gene>
    <name evidence="2" type="ORF">DID88_000302</name>
</gene>
<proteinExistence type="predicted"/>
<name>A0A395IMR2_9HELO</name>
<evidence type="ECO:0000313" key="2">
    <source>
        <dbReference type="EMBL" id="RAL59669.1"/>
    </source>
</evidence>
<sequence>MKTESDDDGYDTPSPHSRKRKAGAHKYASKSYDNAPLTMAAPPNLDVSVVIPMNQHPSSSFSSTKPNSAAVSQINVAVLRLEKRSYNED</sequence>
<comment type="caution">
    <text evidence="2">The sequence shown here is derived from an EMBL/GenBank/DDBJ whole genome shotgun (WGS) entry which is preliminary data.</text>
</comment>
<accession>A0A395IMR2</accession>
<keyword evidence="3" id="KW-1185">Reference proteome</keyword>
<feature type="compositionally biased region" description="Basic residues" evidence="1">
    <location>
        <begin position="16"/>
        <end position="28"/>
    </location>
</feature>
<organism evidence="2 3">
    <name type="scientific">Monilinia fructigena</name>
    <dbReference type="NCBI Taxonomy" id="38457"/>
    <lineage>
        <taxon>Eukaryota</taxon>
        <taxon>Fungi</taxon>
        <taxon>Dikarya</taxon>
        <taxon>Ascomycota</taxon>
        <taxon>Pezizomycotina</taxon>
        <taxon>Leotiomycetes</taxon>
        <taxon>Helotiales</taxon>
        <taxon>Sclerotiniaceae</taxon>
        <taxon>Monilinia</taxon>
    </lineage>
</organism>
<evidence type="ECO:0000313" key="3">
    <source>
        <dbReference type="Proteomes" id="UP000249056"/>
    </source>
</evidence>
<dbReference type="AlphaFoldDB" id="A0A395IMR2"/>
<feature type="compositionally biased region" description="Acidic residues" evidence="1">
    <location>
        <begin position="1"/>
        <end position="10"/>
    </location>
</feature>
<protein>
    <submittedName>
        <fullName evidence="2">Uncharacterized protein</fullName>
    </submittedName>
</protein>
<feature type="region of interest" description="Disordered" evidence="1">
    <location>
        <begin position="1"/>
        <end position="40"/>
    </location>
</feature>
<dbReference type="Proteomes" id="UP000249056">
    <property type="component" value="Unassembled WGS sequence"/>
</dbReference>